<dbReference type="PANTHER" id="PTHR42776">
    <property type="entry name" value="SERINE PEPTIDASE S9 FAMILY MEMBER"/>
    <property type="match status" value="1"/>
</dbReference>
<proteinExistence type="inferred from homology"/>
<keyword evidence="2" id="KW-0378">Hydrolase</keyword>
<dbReference type="OrthoDB" id="43744at2759"/>
<dbReference type="GO" id="GO:0004252">
    <property type="term" value="F:serine-type endopeptidase activity"/>
    <property type="evidence" value="ECO:0007669"/>
    <property type="project" value="TreeGrafter"/>
</dbReference>
<dbReference type="InterPro" id="IPR045550">
    <property type="entry name" value="AARE_N"/>
</dbReference>
<organism evidence="4 5">
    <name type="scientific">Schizopora paradoxa</name>
    <dbReference type="NCBI Taxonomy" id="27342"/>
    <lineage>
        <taxon>Eukaryota</taxon>
        <taxon>Fungi</taxon>
        <taxon>Dikarya</taxon>
        <taxon>Basidiomycota</taxon>
        <taxon>Agaricomycotina</taxon>
        <taxon>Agaricomycetes</taxon>
        <taxon>Hymenochaetales</taxon>
        <taxon>Schizoporaceae</taxon>
        <taxon>Schizopora</taxon>
    </lineage>
</organism>
<protein>
    <recommendedName>
        <fullName evidence="3">Acylamino-acid-releasing enzyme N-terminal domain-containing protein</fullName>
    </recommendedName>
</protein>
<dbReference type="AlphaFoldDB" id="A0A0H2RVE6"/>
<comment type="similarity">
    <text evidence="1">Belongs to the peptidase S9C family.</text>
</comment>
<evidence type="ECO:0000313" key="4">
    <source>
        <dbReference type="EMBL" id="KLO15567.1"/>
    </source>
</evidence>
<dbReference type="Pfam" id="PF19283">
    <property type="entry name" value="APEH_N"/>
    <property type="match status" value="1"/>
</dbReference>
<accession>A0A0H2RVE6</accession>
<evidence type="ECO:0000256" key="2">
    <source>
        <dbReference type="ARBA" id="ARBA00022801"/>
    </source>
</evidence>
<evidence type="ECO:0000256" key="1">
    <source>
        <dbReference type="ARBA" id="ARBA00010040"/>
    </source>
</evidence>
<feature type="domain" description="Acylamino-acid-releasing enzyme N-terminal" evidence="3">
    <location>
        <begin position="69"/>
        <end position="173"/>
    </location>
</feature>
<dbReference type="PANTHER" id="PTHR42776:SF4">
    <property type="entry name" value="ACYLAMINO-ACID-RELEASING ENZYME"/>
    <property type="match status" value="1"/>
</dbReference>
<dbReference type="Proteomes" id="UP000053477">
    <property type="component" value="Unassembled WGS sequence"/>
</dbReference>
<dbReference type="STRING" id="27342.A0A0H2RVE6"/>
<gene>
    <name evidence="4" type="ORF">SCHPADRAFT_253490</name>
</gene>
<sequence length="175" mass="19195">MLSVTFARCHRLLCRSASWKVTIRPRLLSTRSTMSPNSDLYCELAEIPVYSGAQFILSSSKDARKSPGDEHTTIRVTTSVEDHLKNTYRSLVKYISVSPSDAYATPAQDLSDAVATFPSPSGALLAVLRESTADGGEKKRFVEVWRGSSLQAVSEVTKLHGSFYAQDFFASSSFS</sequence>
<reference evidence="4 5" key="1">
    <citation type="submission" date="2015-04" db="EMBL/GenBank/DDBJ databases">
        <title>Complete genome sequence of Schizopora paradoxa KUC8140, a cosmopolitan wood degrader in East Asia.</title>
        <authorList>
            <consortium name="DOE Joint Genome Institute"/>
            <person name="Min B."/>
            <person name="Park H."/>
            <person name="Jang Y."/>
            <person name="Kim J.-J."/>
            <person name="Kim K.H."/>
            <person name="Pangilinan J."/>
            <person name="Lipzen A."/>
            <person name="Riley R."/>
            <person name="Grigoriev I.V."/>
            <person name="Spatafora J.W."/>
            <person name="Choi I.-G."/>
        </authorList>
    </citation>
    <scope>NUCLEOTIDE SEQUENCE [LARGE SCALE GENOMIC DNA]</scope>
    <source>
        <strain evidence="4 5">KUC8140</strain>
    </source>
</reference>
<evidence type="ECO:0000259" key="3">
    <source>
        <dbReference type="Pfam" id="PF19283"/>
    </source>
</evidence>
<name>A0A0H2RVE6_9AGAM</name>
<feature type="non-terminal residue" evidence="4">
    <location>
        <position position="175"/>
    </location>
</feature>
<keyword evidence="5" id="KW-1185">Reference proteome</keyword>
<dbReference type="EMBL" id="KQ085927">
    <property type="protein sequence ID" value="KLO15567.1"/>
    <property type="molecule type" value="Genomic_DNA"/>
</dbReference>
<evidence type="ECO:0000313" key="5">
    <source>
        <dbReference type="Proteomes" id="UP000053477"/>
    </source>
</evidence>
<dbReference type="InParanoid" id="A0A0H2RVE6"/>